<gene>
    <name evidence="2" type="primary">gcvPB'</name>
    <name evidence="2" type="ORF">NCTC12195_02678</name>
</gene>
<sequence>MVVSKSSPLIFERSKKGRYAYSLPKKEINTDAVNQLLDDKFIRKNKAELPEVSELDLVRHYTELSNKNFGVDSGFYPLGSCTMKYNPKINEKIARIPGFAESHPLQDESQIQGSLEIIHSLQEELKEITGMDEVTLQPAAGAHGEWTALMIFKAYHQKNGESHRDEVIVPDSAHGTNPASAAFAGF</sequence>
<name>A0A380FG80_STAGA</name>
<evidence type="ECO:0000313" key="2">
    <source>
        <dbReference type="EMBL" id="SUM33222.1"/>
    </source>
</evidence>
<dbReference type="GO" id="GO:0016594">
    <property type="term" value="F:glycine binding"/>
    <property type="evidence" value="ECO:0007669"/>
    <property type="project" value="TreeGrafter"/>
</dbReference>
<accession>A0A380FG80</accession>
<proteinExistence type="predicted"/>
<dbReference type="STRING" id="1293.SH09_05355"/>
<dbReference type="Gene3D" id="3.40.640.10">
    <property type="entry name" value="Type I PLP-dependent aspartate aminotransferase-like (Major domain)"/>
    <property type="match status" value="1"/>
</dbReference>
<dbReference type="InterPro" id="IPR015421">
    <property type="entry name" value="PyrdxlP-dep_Trfase_major"/>
</dbReference>
<dbReference type="PANTHER" id="PTHR11773:SF1">
    <property type="entry name" value="GLYCINE DEHYDROGENASE (DECARBOXYLATING), MITOCHONDRIAL"/>
    <property type="match status" value="1"/>
</dbReference>
<dbReference type="Proteomes" id="UP000255277">
    <property type="component" value="Unassembled WGS sequence"/>
</dbReference>
<dbReference type="EC" id="1.4.4.2" evidence="2"/>
<keyword evidence="2" id="KW-0560">Oxidoreductase</keyword>
<dbReference type="GO" id="GO:0005829">
    <property type="term" value="C:cytosol"/>
    <property type="evidence" value="ECO:0007669"/>
    <property type="project" value="TreeGrafter"/>
</dbReference>
<evidence type="ECO:0000313" key="3">
    <source>
        <dbReference type="Proteomes" id="UP000255277"/>
    </source>
</evidence>
<comment type="function">
    <text evidence="1">The glycine cleavage system catalyzes the degradation of glycine. The P protein binds the alpha-amino group of glycine through its pyridoxal phosphate cofactor; CO(2) is released and the remaining methylamine moiety is then transferred to the lipoamide cofactor of the H protein.</text>
</comment>
<protein>
    <submittedName>
        <fullName evidence="2">Glycine dehydrogenase [decarboxylating] subunit 2(Fragment 1)</fullName>
        <ecNumber evidence="2">1.4.4.2</ecNumber>
    </submittedName>
</protein>
<evidence type="ECO:0000256" key="1">
    <source>
        <dbReference type="ARBA" id="ARBA00003788"/>
    </source>
</evidence>
<dbReference type="AlphaFoldDB" id="A0A380FG80"/>
<organism evidence="2 3">
    <name type="scientific">Staphylococcus gallinarum</name>
    <dbReference type="NCBI Taxonomy" id="1293"/>
    <lineage>
        <taxon>Bacteria</taxon>
        <taxon>Bacillati</taxon>
        <taxon>Bacillota</taxon>
        <taxon>Bacilli</taxon>
        <taxon>Bacillales</taxon>
        <taxon>Staphylococcaceae</taxon>
        <taxon>Staphylococcus</taxon>
    </lineage>
</organism>
<dbReference type="SUPFAM" id="SSF53383">
    <property type="entry name" value="PLP-dependent transferases"/>
    <property type="match status" value="1"/>
</dbReference>
<dbReference type="PANTHER" id="PTHR11773">
    <property type="entry name" value="GLYCINE DEHYDROGENASE, DECARBOXYLATING"/>
    <property type="match status" value="1"/>
</dbReference>
<dbReference type="EMBL" id="UHDK01000001">
    <property type="protein sequence ID" value="SUM33222.1"/>
    <property type="molecule type" value="Genomic_DNA"/>
</dbReference>
<dbReference type="GO" id="GO:0005960">
    <property type="term" value="C:glycine cleavage complex"/>
    <property type="evidence" value="ECO:0007669"/>
    <property type="project" value="TreeGrafter"/>
</dbReference>
<reference evidence="2 3" key="1">
    <citation type="submission" date="2018-06" db="EMBL/GenBank/DDBJ databases">
        <authorList>
            <consortium name="Pathogen Informatics"/>
            <person name="Doyle S."/>
        </authorList>
    </citation>
    <scope>NUCLEOTIDE SEQUENCE [LARGE SCALE GENOMIC DNA]</scope>
    <source>
        <strain evidence="2 3">NCTC12195</strain>
    </source>
</reference>
<dbReference type="Gene3D" id="6.20.440.10">
    <property type="match status" value="1"/>
</dbReference>
<dbReference type="GO" id="GO:0030170">
    <property type="term" value="F:pyridoxal phosphate binding"/>
    <property type="evidence" value="ECO:0007669"/>
    <property type="project" value="TreeGrafter"/>
</dbReference>
<dbReference type="InterPro" id="IPR020581">
    <property type="entry name" value="GDC_P"/>
</dbReference>
<dbReference type="GO" id="GO:0019464">
    <property type="term" value="P:glycine decarboxylation via glycine cleavage system"/>
    <property type="evidence" value="ECO:0007669"/>
    <property type="project" value="TreeGrafter"/>
</dbReference>
<dbReference type="GO" id="GO:0004375">
    <property type="term" value="F:glycine dehydrogenase (decarboxylating) activity"/>
    <property type="evidence" value="ECO:0007669"/>
    <property type="project" value="UniProtKB-EC"/>
</dbReference>
<dbReference type="InterPro" id="IPR015424">
    <property type="entry name" value="PyrdxlP-dep_Trfase"/>
</dbReference>